<reference evidence="2 3" key="1">
    <citation type="submission" date="2019-08" db="EMBL/GenBank/DDBJ databases">
        <authorList>
            <person name="Luo N."/>
        </authorList>
    </citation>
    <scope>NUCLEOTIDE SEQUENCE [LARGE SCALE GENOMIC DNA]</scope>
    <source>
        <strain evidence="2 3">NCIMB 9442</strain>
    </source>
</reference>
<name>A0ABS0J9A5_9BACT</name>
<dbReference type="EMBL" id="VRYY01000811">
    <property type="protein sequence ID" value="MBG3879041.1"/>
    <property type="molecule type" value="Genomic_DNA"/>
</dbReference>
<gene>
    <name evidence="2" type="ORF">FVW20_19090</name>
</gene>
<evidence type="ECO:0000313" key="2">
    <source>
        <dbReference type="EMBL" id="MBG3879041.1"/>
    </source>
</evidence>
<evidence type="ECO:0000313" key="3">
    <source>
        <dbReference type="Proteomes" id="UP001194469"/>
    </source>
</evidence>
<proteinExistence type="predicted"/>
<accession>A0ABS0J9A5</accession>
<sequence>MHASRSYTARADHARHGIALLALCLVLLTGLGGCAPMQPVTREGRESNLLLLQDGTIRLTGDIEQSWNWITHRDDMIKLYYAQDWPNLVNLVASINYENDLGYMYLGESAEKLGHPEAAIRYYQLGYGIAMGSKRYKQCELHNECLGLDLRRELPRRVASIRSQMQAKLEAEQARKREEERRAEEERRNREAAEKAALEKKKKKKAPETAKAAPAAPAPSGEGAFTGGNTAAAPPQAPQSGTPMSDNAPPPPVST</sequence>
<dbReference type="Proteomes" id="UP001194469">
    <property type="component" value="Unassembled WGS sequence"/>
</dbReference>
<protein>
    <submittedName>
        <fullName evidence="2">Uncharacterized protein</fullName>
    </submittedName>
</protein>
<feature type="compositionally biased region" description="Basic and acidic residues" evidence="1">
    <location>
        <begin position="169"/>
        <end position="199"/>
    </location>
</feature>
<comment type="caution">
    <text evidence="2">The sequence shown here is derived from an EMBL/GenBank/DDBJ whole genome shotgun (WGS) entry which is preliminary data.</text>
</comment>
<evidence type="ECO:0000256" key="1">
    <source>
        <dbReference type="SAM" id="MobiDB-lite"/>
    </source>
</evidence>
<dbReference type="RefSeq" id="WP_372435024.1">
    <property type="nucleotide sequence ID" value="NZ_VRYY01000811.1"/>
</dbReference>
<feature type="compositionally biased region" description="Low complexity" evidence="1">
    <location>
        <begin position="209"/>
        <end position="219"/>
    </location>
</feature>
<feature type="non-terminal residue" evidence="2">
    <location>
        <position position="255"/>
    </location>
</feature>
<feature type="region of interest" description="Disordered" evidence="1">
    <location>
        <begin position="169"/>
        <end position="255"/>
    </location>
</feature>
<organism evidence="2 3">
    <name type="scientific">Nitratidesulfovibrio oxamicus</name>
    <dbReference type="NCBI Taxonomy" id="32016"/>
    <lineage>
        <taxon>Bacteria</taxon>
        <taxon>Pseudomonadati</taxon>
        <taxon>Thermodesulfobacteriota</taxon>
        <taxon>Desulfovibrionia</taxon>
        <taxon>Desulfovibrionales</taxon>
        <taxon>Desulfovibrionaceae</taxon>
        <taxon>Nitratidesulfovibrio</taxon>
    </lineage>
</organism>
<keyword evidence="3" id="KW-1185">Reference proteome</keyword>
<dbReference type="PROSITE" id="PS51257">
    <property type="entry name" value="PROKAR_LIPOPROTEIN"/>
    <property type="match status" value="1"/>
</dbReference>